<dbReference type="Gene3D" id="2.40.440.10">
    <property type="entry name" value="L,D-transpeptidase catalytic domain-like"/>
    <property type="match status" value="1"/>
</dbReference>
<dbReference type="GO" id="GO:0004180">
    <property type="term" value="F:carboxypeptidase activity"/>
    <property type="evidence" value="ECO:0007669"/>
    <property type="project" value="UniProtKB-ARBA"/>
</dbReference>
<keyword evidence="4 7" id="KW-0133">Cell shape</keyword>
<dbReference type="InterPro" id="IPR052905">
    <property type="entry name" value="LD-transpeptidase_YkuD-like"/>
</dbReference>
<evidence type="ECO:0000256" key="3">
    <source>
        <dbReference type="ARBA" id="ARBA00022679"/>
    </source>
</evidence>
<feature type="compositionally biased region" description="Low complexity" evidence="8">
    <location>
        <begin position="1"/>
        <end position="20"/>
    </location>
</feature>
<dbReference type="PROSITE" id="PS52029">
    <property type="entry name" value="LD_TPASE"/>
    <property type="match status" value="1"/>
</dbReference>
<dbReference type="EMBL" id="CP042345">
    <property type="protein sequence ID" value="QEA16085.1"/>
    <property type="molecule type" value="Genomic_DNA"/>
</dbReference>
<proteinExistence type="inferred from homology"/>
<sequence>MGAVAANPAQARGPAAASEPASDRGLRAEIGKRVGKDLRGFYAARGNRPLWIGADGRVLSAAAILLGQIETAELDGVKPKSLKPSNLKDALADARAGDVESLAKAELTASQAYVRFVQALRKAPHAPMIYETEALAPVVPTPNAALQRAASAKALIGYLQDMGWMHPFYAPLRAALGKPGYSAEQRQVIQLNMERVRALPPIAEGRWVLVDAASARLWMYDGSRLAGTMKVVVGKPETQTPAMAGFLRYAIVNPYWNLPDDLMPSRITEKVIANGPGYVKAGGYQLLASWDDDAPVLDPAKVDWQAVAARQQPLRARQLPGPGNFMGAVKFMFPNEQGIYLHDTPERDLLTKEARFYSNGCVRLEQASKLGRWLLGKPLPRSKTPEKRVELPVPVPIYITYLTAAPEGATIRFRPDTYGRDTVRTQVAVQQPR</sequence>
<dbReference type="AlphaFoldDB" id="A0A5B8S6M7"/>
<keyword evidence="6 7" id="KW-0961">Cell wall biogenesis/degradation</keyword>
<accession>A0A5B8S6M7</accession>
<dbReference type="OrthoDB" id="9778545at2"/>
<evidence type="ECO:0000259" key="9">
    <source>
        <dbReference type="PROSITE" id="PS52029"/>
    </source>
</evidence>
<dbReference type="CDD" id="cd16913">
    <property type="entry name" value="YkuD_like"/>
    <property type="match status" value="1"/>
</dbReference>
<protein>
    <submittedName>
        <fullName evidence="10">L,D-transpeptidase family protein</fullName>
    </submittedName>
</protein>
<dbReference type="Pfam" id="PF03734">
    <property type="entry name" value="YkuD"/>
    <property type="match status" value="1"/>
</dbReference>
<dbReference type="GO" id="GO:0009252">
    <property type="term" value="P:peptidoglycan biosynthetic process"/>
    <property type="evidence" value="ECO:0007669"/>
    <property type="project" value="UniProtKB-UniPathway"/>
</dbReference>
<feature type="domain" description="L,D-TPase catalytic" evidence="9">
    <location>
        <begin position="206"/>
        <end position="382"/>
    </location>
</feature>
<evidence type="ECO:0000256" key="4">
    <source>
        <dbReference type="ARBA" id="ARBA00022960"/>
    </source>
</evidence>
<evidence type="ECO:0000256" key="8">
    <source>
        <dbReference type="SAM" id="MobiDB-lite"/>
    </source>
</evidence>
<comment type="similarity">
    <text evidence="2">Belongs to the YkuD family.</text>
</comment>
<keyword evidence="3" id="KW-0808">Transferase</keyword>
<evidence type="ECO:0000313" key="10">
    <source>
        <dbReference type="EMBL" id="QEA16085.1"/>
    </source>
</evidence>
<evidence type="ECO:0000256" key="2">
    <source>
        <dbReference type="ARBA" id="ARBA00005992"/>
    </source>
</evidence>
<keyword evidence="5 7" id="KW-0573">Peptidoglycan synthesis</keyword>
<evidence type="ECO:0000256" key="1">
    <source>
        <dbReference type="ARBA" id="ARBA00004752"/>
    </source>
</evidence>
<evidence type="ECO:0000256" key="5">
    <source>
        <dbReference type="ARBA" id="ARBA00022984"/>
    </source>
</evidence>
<dbReference type="KEGG" id="ngf:FRF71_08025"/>
<dbReference type="InterPro" id="IPR045380">
    <property type="entry name" value="LD_TPept_scaffold_dom"/>
</dbReference>
<dbReference type="Proteomes" id="UP000321172">
    <property type="component" value="Chromosome"/>
</dbReference>
<dbReference type="GO" id="GO:0008360">
    <property type="term" value="P:regulation of cell shape"/>
    <property type="evidence" value="ECO:0007669"/>
    <property type="project" value="UniProtKB-UniRule"/>
</dbReference>
<gene>
    <name evidence="10" type="ORF">FRF71_08025</name>
</gene>
<dbReference type="GO" id="GO:0071555">
    <property type="term" value="P:cell wall organization"/>
    <property type="evidence" value="ECO:0007669"/>
    <property type="project" value="UniProtKB-UniRule"/>
</dbReference>
<dbReference type="InterPro" id="IPR038063">
    <property type="entry name" value="Transpep_catalytic_dom"/>
</dbReference>
<evidence type="ECO:0000256" key="7">
    <source>
        <dbReference type="PROSITE-ProRule" id="PRU01373"/>
    </source>
</evidence>
<name>A0A5B8S6M7_9SPHN</name>
<evidence type="ECO:0000313" key="11">
    <source>
        <dbReference type="Proteomes" id="UP000321172"/>
    </source>
</evidence>
<keyword evidence="11" id="KW-1185">Reference proteome</keyword>
<dbReference type="InterPro" id="IPR005490">
    <property type="entry name" value="LD_TPept_cat_dom"/>
</dbReference>
<dbReference type="PANTHER" id="PTHR41533:SF2">
    <property type="entry name" value="BLR7131 PROTEIN"/>
    <property type="match status" value="1"/>
</dbReference>
<reference evidence="10 11" key="1">
    <citation type="journal article" date="2013" name="J. Microbiol. Biotechnol.">
        <title>Novosphingobium ginsenosidimutans sp. nov., with the ability to convert ginsenoside.</title>
        <authorList>
            <person name="Kim J.K."/>
            <person name="He D."/>
            <person name="Liu Q.M."/>
            <person name="Park H.Y."/>
            <person name="Jung M.S."/>
            <person name="Yoon M.H."/>
            <person name="Kim S.C."/>
            <person name="Im W.T."/>
        </authorList>
    </citation>
    <scope>NUCLEOTIDE SEQUENCE [LARGE SCALE GENOMIC DNA]</scope>
    <source>
        <strain evidence="10 11">FW-6</strain>
    </source>
</reference>
<evidence type="ECO:0000256" key="6">
    <source>
        <dbReference type="ARBA" id="ARBA00023316"/>
    </source>
</evidence>
<organism evidence="10 11">
    <name type="scientific">Novosphingobium ginsenosidimutans</name>
    <dbReference type="NCBI Taxonomy" id="1176536"/>
    <lineage>
        <taxon>Bacteria</taxon>
        <taxon>Pseudomonadati</taxon>
        <taxon>Pseudomonadota</taxon>
        <taxon>Alphaproteobacteria</taxon>
        <taxon>Sphingomonadales</taxon>
        <taxon>Sphingomonadaceae</taxon>
        <taxon>Novosphingobium</taxon>
    </lineage>
</organism>
<dbReference type="SUPFAM" id="SSF141523">
    <property type="entry name" value="L,D-transpeptidase catalytic domain-like"/>
    <property type="match status" value="1"/>
</dbReference>
<feature type="active site" description="Proton donor/acceptor" evidence="7">
    <location>
        <position position="342"/>
    </location>
</feature>
<dbReference type="UniPathway" id="UPA00219"/>
<dbReference type="GO" id="GO:0016740">
    <property type="term" value="F:transferase activity"/>
    <property type="evidence" value="ECO:0007669"/>
    <property type="project" value="UniProtKB-KW"/>
</dbReference>
<comment type="pathway">
    <text evidence="1 7">Cell wall biogenesis; peptidoglycan biosynthesis.</text>
</comment>
<feature type="region of interest" description="Disordered" evidence="8">
    <location>
        <begin position="1"/>
        <end position="28"/>
    </location>
</feature>
<dbReference type="Pfam" id="PF20142">
    <property type="entry name" value="Scaffold"/>
    <property type="match status" value="1"/>
</dbReference>
<feature type="active site" description="Nucleophile" evidence="7">
    <location>
        <position position="361"/>
    </location>
</feature>
<dbReference type="PANTHER" id="PTHR41533">
    <property type="entry name" value="L,D-TRANSPEPTIDASE HI_1667-RELATED"/>
    <property type="match status" value="1"/>
</dbReference>